<comment type="caution">
    <text evidence="2">The sequence shown here is derived from an EMBL/GenBank/DDBJ whole genome shotgun (WGS) entry which is preliminary data.</text>
</comment>
<protein>
    <submittedName>
        <fullName evidence="2">VOC family protein</fullName>
    </submittedName>
</protein>
<sequence>MNKLPDGPRLLPYLVVKNAPAAIAFYTRAFGATEVLRLTEPSGRIGHAELSLHGSRLFLADEYPEYGVVGPQSRGGATSSLNLYVEDVDTAARRALEAGAELERPIKDEFYGDRVAHLRDPFGHRWALSTRVEDVSAEEMQRRFAKLVCGG</sequence>
<evidence type="ECO:0000313" key="2">
    <source>
        <dbReference type="EMBL" id="NMO23057.1"/>
    </source>
</evidence>
<name>A0A848LY64_9BACT</name>
<dbReference type="CDD" id="cd07246">
    <property type="entry name" value="VOC_like"/>
    <property type="match status" value="1"/>
</dbReference>
<gene>
    <name evidence="2" type="ORF">HG543_50590</name>
</gene>
<proteinExistence type="predicted"/>
<dbReference type="AlphaFoldDB" id="A0A848LY64"/>
<dbReference type="PANTHER" id="PTHR34109">
    <property type="entry name" value="BNAUNNG04460D PROTEIN-RELATED"/>
    <property type="match status" value="1"/>
</dbReference>
<evidence type="ECO:0000313" key="3">
    <source>
        <dbReference type="Proteomes" id="UP000518300"/>
    </source>
</evidence>
<dbReference type="PANTHER" id="PTHR34109:SF1">
    <property type="entry name" value="VOC DOMAIN-CONTAINING PROTEIN"/>
    <property type="match status" value="1"/>
</dbReference>
<dbReference type="InterPro" id="IPR037523">
    <property type="entry name" value="VOC_core"/>
</dbReference>
<keyword evidence="3" id="KW-1185">Reference proteome</keyword>
<accession>A0A848LY64</accession>
<dbReference type="PROSITE" id="PS51819">
    <property type="entry name" value="VOC"/>
    <property type="match status" value="1"/>
</dbReference>
<dbReference type="Gene3D" id="3.30.720.120">
    <property type="match status" value="1"/>
</dbReference>
<dbReference type="InterPro" id="IPR029068">
    <property type="entry name" value="Glyas_Bleomycin-R_OHBP_Dase"/>
</dbReference>
<reference evidence="2 3" key="1">
    <citation type="submission" date="2020-04" db="EMBL/GenBank/DDBJ databases">
        <title>Draft genome of Pyxidicoccus fallax type strain.</title>
        <authorList>
            <person name="Whitworth D.E."/>
        </authorList>
    </citation>
    <scope>NUCLEOTIDE SEQUENCE [LARGE SCALE GENOMIC DNA]</scope>
    <source>
        <strain evidence="2 3">DSM 14698</strain>
    </source>
</reference>
<dbReference type="SUPFAM" id="SSF54593">
    <property type="entry name" value="Glyoxalase/Bleomycin resistance protein/Dihydroxybiphenyl dioxygenase"/>
    <property type="match status" value="1"/>
</dbReference>
<dbReference type="Pfam" id="PF00903">
    <property type="entry name" value="Glyoxalase"/>
    <property type="match status" value="1"/>
</dbReference>
<feature type="domain" description="VOC" evidence="1">
    <location>
        <begin position="7"/>
        <end position="131"/>
    </location>
</feature>
<dbReference type="RefSeq" id="WP_169352167.1">
    <property type="nucleotide sequence ID" value="NZ_JABBJJ010000523.1"/>
</dbReference>
<dbReference type="EMBL" id="JABBJJ010000523">
    <property type="protein sequence ID" value="NMO23057.1"/>
    <property type="molecule type" value="Genomic_DNA"/>
</dbReference>
<dbReference type="Gene3D" id="3.30.720.110">
    <property type="match status" value="1"/>
</dbReference>
<dbReference type="InterPro" id="IPR004360">
    <property type="entry name" value="Glyas_Fos-R_dOase_dom"/>
</dbReference>
<dbReference type="Proteomes" id="UP000518300">
    <property type="component" value="Unassembled WGS sequence"/>
</dbReference>
<evidence type="ECO:0000259" key="1">
    <source>
        <dbReference type="PROSITE" id="PS51819"/>
    </source>
</evidence>
<organism evidence="2 3">
    <name type="scientific">Pyxidicoccus fallax</name>
    <dbReference type="NCBI Taxonomy" id="394095"/>
    <lineage>
        <taxon>Bacteria</taxon>
        <taxon>Pseudomonadati</taxon>
        <taxon>Myxococcota</taxon>
        <taxon>Myxococcia</taxon>
        <taxon>Myxococcales</taxon>
        <taxon>Cystobacterineae</taxon>
        <taxon>Myxococcaceae</taxon>
        <taxon>Pyxidicoccus</taxon>
    </lineage>
</organism>